<dbReference type="Gene3D" id="3.30.300.30">
    <property type="match status" value="3"/>
</dbReference>
<dbReference type="CDD" id="cd19542">
    <property type="entry name" value="CT_NRPS-like"/>
    <property type="match status" value="1"/>
</dbReference>
<organism evidence="6 7">
    <name type="scientific">Diaporthe vaccinii</name>
    <dbReference type="NCBI Taxonomy" id="105482"/>
    <lineage>
        <taxon>Eukaryota</taxon>
        <taxon>Fungi</taxon>
        <taxon>Dikarya</taxon>
        <taxon>Ascomycota</taxon>
        <taxon>Pezizomycotina</taxon>
        <taxon>Sordariomycetes</taxon>
        <taxon>Sordariomycetidae</taxon>
        <taxon>Diaporthales</taxon>
        <taxon>Diaporthaceae</taxon>
        <taxon>Diaporthe</taxon>
        <taxon>Diaporthe eres species complex</taxon>
    </lineage>
</organism>
<dbReference type="Gene3D" id="3.30.559.30">
    <property type="entry name" value="Nonribosomal peptide synthetase, condensation domain"/>
    <property type="match status" value="6"/>
</dbReference>
<dbReference type="Pfam" id="PF00550">
    <property type="entry name" value="PP-binding"/>
    <property type="match status" value="5"/>
</dbReference>
<dbReference type="InterPro" id="IPR010071">
    <property type="entry name" value="AA_adenyl_dom"/>
</dbReference>
<evidence type="ECO:0000313" key="6">
    <source>
        <dbReference type="EMBL" id="KAL2280762.1"/>
    </source>
</evidence>
<dbReference type="SUPFAM" id="SSF52777">
    <property type="entry name" value="CoA-dependent acyltransferases"/>
    <property type="match status" value="12"/>
</dbReference>
<keyword evidence="3" id="KW-0436">Ligase</keyword>
<feature type="domain" description="Carrier" evidence="5">
    <location>
        <begin position="1613"/>
        <end position="1690"/>
    </location>
</feature>
<dbReference type="CDD" id="cd05918">
    <property type="entry name" value="A_NRPS_SidN3_like"/>
    <property type="match status" value="2"/>
</dbReference>
<protein>
    <recommendedName>
        <fullName evidence="5">Carrier domain-containing protein</fullName>
    </recommendedName>
</protein>
<dbReference type="InterPro" id="IPR045851">
    <property type="entry name" value="AMP-bd_C_sf"/>
</dbReference>
<evidence type="ECO:0000259" key="5">
    <source>
        <dbReference type="PROSITE" id="PS50075"/>
    </source>
</evidence>
<sequence length="4895" mass="538808">MDRQDIPDTTKMMASHAPSLSILNPNPKRLPGPSLLHELVSDSSTSGHALDYRAPDGARTRLSYPELHSQAEGLARRIADALASRQGLGQIVVPLLLPQSPLLYISQLAVLRAGAAFCPLNLDAPPERVRFIVGDVDAKVIVTSTALRPKVDFLGPDVMVLVVDGDEAQDEPRHYSGVLREALPESLAYVMYTSGSTGTPKGVGISHSAATQALLAHNRHIPTFSRFLQFAAPTFDVSVFEIFFPLFRGATLVCCSRADMLNDLPAVLRNMQIDACELTPTVAGSLLRSRENAPGLRLLLTIGEMLTVPVIREFGGNETRPSILWAMYGPTEATIHCTLQPSCEASSSPHNVGFPLDTASTFILEPLPDGSSGDFKIVPFGEMGELAVGGNQTAVGYINRAEQTSQVFIETPHGRLYRTGDKARMLQNGTIECFGRISDGQVKLRGQRIELGEIEQGVLKTPECRGAVATVIQGIIVVFCEQDGPEESFTEDLLRTCRKWLPAFMVPGDFVLQKAFPRLPSGKVDRKQLKIDYETRNSATTASMSGYSDDVEREMAQIAHNAMGIKLQSSSILSAAGVDSLAAIKLASCLRRAGFAVTAIDVLKSSTLSDLRSRTLQERGRADSAVEFYDQTPDSKTPATSLKEFLKGTPELAGSVDAVAAVAPCTPTQLSMLAETLSDSEAYCNWIELEILGDHAVETIASWFQQLAEHNEILRTGFVSTDGTYNQVIWKELHASQVCAVESLCTSFRVDEAGLARPFFVQIQSDKPRKTSVLLQIHHALYDGWSFDILLADLNVLEQGGHVRGRPSFRLVSDHYQSTDFLHDADAARAYWAGHLLGYQPSPMPQLLAKKETKGQRLSAEYILGTKVPAVQDASAQLDVSAQVLFQTCVLWLWAHILGSEDVVIGNVTSGRTIPIQDIENLMGPCLTTIPHRSRIKQMRTIRELVESIHMSNRESLPHCTLPLAEIKKAAGLMPGEPLYDVLYVYQESLHSRSAGQEHANVKEVAHQDHLETNLLVEIEPVDEVFRLRLTYHSNAFNHDYVKLLLRQFDCVLGHIIRNRDSETASVFECFTEKLLSQHNRAFTSLEGCADLATSFESMAARVHEKPALCFADSIENGSADLKYVSYSELNVLANKIARHIQISGATEGAAVAIIMEKSTMLYAGILGILKAGCAYLPLLPSTPPSRILGILEQANVRLCLSAGIIQRDISTLPECVFVNLLEAELEDYDGDNLKTPERPSRIANIIYTSGSTGVPKGVSVTQLNITSNLDVLSKIYPVKDNSRMLQACSQAFDVSVFEIFFALTRGMCLCAATNDVLFADIEQSIRAMDVTHLSMTPTVASLVNSNNVPKVEFLVTSGEPMTGEVARNWMGKLYQGYGPSETTNICSVKKMSPEDQIRHLGHTLENTSAFVVAHDGLDLLPKGCVGEFCFGGDQVVAGYLNMPGVTKDKFIDHPRCGRIYRSGDIGRMLADGSLLIVGRVDDQIKLRGQRVELGEVSATVALSNEVSNCTAMLVNNGQQLACFYVPRSSQGDKFKILTAGKGTVKMNESIYGTLQSRLPSYMTPSYLIPISTIPMTSSGKIDKRRLSSRFSNLDTNELESFSVTAESGDEDGDWSEDERKIADLVATALGVRPQDVGRWTPLTSLGLDSMSAIPVAKELQGAFNQRLPISTILQNTSTAKLAALLAGGAVETVHSEDHLDVFPPEFCEAIQRWARSNKLEVETILPCTPLQEAMLASAASDASYLNKMLFRLNTDSTKMRNIWKAMFQRHAILRTNFYSTDNRDHVIAQCVLKTWEPDWLTFDADATSLDESISRHAATLPNPIDSGVPPVSLAVIGQGSLTYLSFICHHAMYDGVAMSRLLEEIEQTAAGSELPQPPSYQPFLREVLALPTSTDEFWKTHLGGLKPKTLPSSEKDSGRGTMTKVLDLPLAKVEHRLRMLNVSLLSFLQAAWSSLLGIIQGSDDVCFVNVVNGRTGTVERVDELVAPCFNTIPARVQLHNQRRNIDLLNFFQSLNPELLQYQFTPLRRIQALCSGALRVFDTLLLLQQTPKKLNESVWILERDDGEMDFPLICEVTPILGSDYRGLEVKLHFDRAYVSDTVVLFIHDTLSHITSTFLEFPSSHLVSRQPLPSPLQERLDRLGLVHVSRTSDERNLSDTVTQEEWSDSEKTVRGVLSDISKSKAASISRHMTIFQLGLDSINAVQVAALLRKAGYPGATATDVLENPTCSSLAAKISAQQSTGGSSAEYDMASFEQAAKDLLTDNVPSWESVEAVLPCTPLQMAMLTQFTNSNGKDYFNFISFRFEEHVSVSNLTNGLKKLVDSHPILRSGFIPINHRDVSLAMLQYIPGGKKLPVNIHIDTSDFKLLEWQLAASQTTLKNLHEPPWSVAILQGSKGVEMHLAIHHAIYDAFSLQKMLGDLQAAIDDEPLNTGAGLASVVKEIMTEAQRGRQDAPEFWTKRAPEAVINKFPIMTPLREEQRSISVRQRSCALSFDALTDAARDGGFTIQAVAQAAWLRILSSYIGEPSVIFGTVLSGRNSDATLEAVFPCITTLPVVTQHSSSNRILLQTMMEYNTGLQRHQRTPLTEIQKLLGHPNTRLFDTLLVYQKFDEPGQKPKSWSVIGEKANVDYPVSIEIGPEQESLQLRVTFFNDVLPVEQAELLLQQFDVVLCDLAKHPDGQDVDVLKNHPELFAIIPAEHPELVSDINLLHGFVESSAAKYPERTALEFVSSFDGSRPVSQCWTYKELDQNGNRVANLLSKHAKTGDIVAICFDKSPEAHFAMLGILKAGCALLALDPGAPSSRKEFIMKDSGASVLLTEKSTSTKLDFIVEVPVITIDHGSLTAVDASRPKLTRALVPGDRSYCLYTSGTTGTPKGCEITHENAVQAMLAFQKLFEGHWDESSKWLQFASYHFDVSVLEQYWTWSVGITLVAAPRDVILEDLAGTISRLEITHIDLTPSLARLLHPEEVPSLCRGVFITGGEQLKQEILDVWGPKRVIHNFYGPTEATIGVTTYPCVPVNGRSSNIGRQFANVGSYVLRPNTEIPVLRGGVGELCVSGKLVGKGYLNREELTTERFPLLEAFEERVYRTGDLVRVLHDGCFDFLGRADDQVKLRGQRLEIGEINHCIRSAISDITDAVTLVIRNEKQQKDLLVSFVVTAREQTQKTKNLQIVAGDDAERLSQSVKRACRDKLPGYMVPTYVLVLPFIPLSPNNKAEVKELRKLFNDLSHEQLMRPSPAANGDLGEAGKKICKALSSIYGVQEGTILSSTSTFELGVDSISAMKFTRALKLEGFGRATAAVVLKHPVVADLAYALQALQRMSETSAGLLEASQAIDACQHRHKGSVCRKLDINPEDLEYVAPCSPLQHGMISRSRTDGNEGAYFNTFRYELADAVEWEQLHSAWQSLVQKNAILRTKFVSTTDGYVQVATKTQRLPWEVVSLEPGDDIDTVLAERRQSWIDSNSQNVETPLQLLAVSGKCKRLLAVHIFHGIYDASSFDLMIDQVAKLYNGGDDSKVNAPSFLDALLHGPLKSHSFCREFWSKHLQGVRSKPLPQISPTPSDHDLCLSRRIEFHSLDKIRKSLGVTQQAIIQALWSSVLHRLCGFGATFGIIVSGRSMELENVDTTIGPLFNTVPYHHHVTRRQTWASAIRNSHEFNTAILPFQHVPLRDVQKWCSGGNPVFDTLFSFQRASSPGSAGAGLWTEVDSNINPDYPLAFEATLFPDESVQILIVTQKGVADEKALESMIDEFEAMARAVVHDLNSPAFPDNADGFLDRPQEVQEDLDVGMSHPLSKTSTAGPSSVEWPPQAETIRKELTVLAELDESSITQSTTLLELGLDSIDTIKLSARLRRAGIMLSNSELARGQSIANFVDMLQTNENKSEGTHDSGYSSDVEDSSISLEAHLTRHGWDLSDVELVLPPTPLQDSMVSEMIQSGFQRYFNHDVLELAPQVEVQRLKNAWVTVIKNSPILRTVFTEVDGTEFDFAYAQVVLKDCPPAFRDIKVDSPDNLSSAMDQARMTAQAGNAQSELLQVTFATSSHGTYMLLSVAHALYDGWSLGLLHKDLESAYYGSYTPRETYIESLYGTIKSLKQDAKEFWSDYVSGAVPVMFPPHGQKEPGVHVNRAEVSLAGKASALKNFCKRHAVSQQVVAQACWATVLATRCQTLDVAFGVVLSGRDTEASEGMLFPTMNTVPVRTVLHGSVSAFLRYMQDNMTGVSQFQNYPLRKIQALVQDRRPSLFNTLFIMQKSSVETTGATQAGLRQPLMKSVESSSAVDYPVCVEMEVSGENLIWRTACDDGYLSAGGTSRLLEELEHVLQYMMNSSDKDVLQFNDYGVSVCGLPAFQPQRATVSEQEPELKQSRDVREDGEWSGVEEKIRQVLASMSGIDKASIRKSHNLYHLGLDSISAIKVSSALRQQGIQASVRDMIQATSISEMATKVSKNASSTSSPMTDAQSQIAPQRLKELSKDISPNDVLQSAGINASEVQEVLPATAMQAHMLSVWQNTQGAVFFPEFRYRLSGTADRDTIKSAWIDLVGQTPALRTIFISTGHCSTPMLQVILLENSQTENPFVSFVFQSDGVESWVIRLKIHHALYDGVSLPLIMGRFKELLGEGVKSKEPADRLSSWRRLVSFPLDEQARASRRAFWTQYLDGAKAVSLCLPNSKSTPTEERVSFFKRAAVSDMGRLKSLCSHHGISIQSVFLTAYARVLSTLSGSNDVVFGVYIANRSTKQNLPFPTLCLVPLRVRVARDFDMAEVASAIQRDIFEVSRPENVNAGLWEIKDWTGVVVESFVNFLSLPEDESPKGGDEGGVELEALRFDETTSSVVDASTASDTRQVSWLANNAVRDAFPDAVDIEASIQDKGAMDIGVFGARGKLGEHGAEDLVRMIVGMLST</sequence>
<evidence type="ECO:0000256" key="2">
    <source>
        <dbReference type="ARBA" id="ARBA00022553"/>
    </source>
</evidence>
<dbReference type="InterPro" id="IPR042099">
    <property type="entry name" value="ANL_N_sf"/>
</dbReference>
<dbReference type="Gene3D" id="3.40.50.12780">
    <property type="entry name" value="N-terminal domain of ligase-like"/>
    <property type="match status" value="3"/>
</dbReference>
<evidence type="ECO:0000256" key="1">
    <source>
        <dbReference type="ARBA" id="ARBA00022450"/>
    </source>
</evidence>
<feature type="domain" description="Carrier" evidence="5">
    <location>
        <begin position="2163"/>
        <end position="2240"/>
    </location>
</feature>
<comment type="caution">
    <text evidence="6">The sequence shown here is derived from an EMBL/GenBank/DDBJ whole genome shotgun (WGS) entry which is preliminary data.</text>
</comment>
<dbReference type="InterPro" id="IPR020806">
    <property type="entry name" value="PKS_PP-bd"/>
</dbReference>
<dbReference type="InterPro" id="IPR009081">
    <property type="entry name" value="PP-bd_ACP"/>
</dbReference>
<dbReference type="PROSITE" id="PS50075">
    <property type="entry name" value="CARRIER"/>
    <property type="match status" value="5"/>
</dbReference>
<dbReference type="InterPro" id="IPR020845">
    <property type="entry name" value="AMP-binding_CS"/>
</dbReference>
<feature type="domain" description="Carrier" evidence="5">
    <location>
        <begin position="4371"/>
        <end position="4444"/>
    </location>
</feature>
<accession>A0ABR4EE79</accession>
<dbReference type="NCBIfam" id="NF003417">
    <property type="entry name" value="PRK04813.1"/>
    <property type="match status" value="3"/>
</dbReference>
<name>A0ABR4EE79_9PEZI</name>
<feature type="region of interest" description="Disordered" evidence="4">
    <location>
        <begin position="4350"/>
        <end position="4369"/>
    </location>
</feature>
<dbReference type="PROSITE" id="PS00455">
    <property type="entry name" value="AMP_BINDING"/>
    <property type="match status" value="2"/>
</dbReference>
<dbReference type="InterPro" id="IPR000873">
    <property type="entry name" value="AMP-dep_synth/lig_dom"/>
</dbReference>
<dbReference type="NCBIfam" id="TIGR01733">
    <property type="entry name" value="AA-adenyl-dom"/>
    <property type="match status" value="3"/>
</dbReference>
<dbReference type="Pfam" id="PF00668">
    <property type="entry name" value="Condensation"/>
    <property type="match status" value="6"/>
</dbReference>
<dbReference type="PROSITE" id="PS00012">
    <property type="entry name" value="PHOSPHOPANTETHEINE"/>
    <property type="match status" value="4"/>
</dbReference>
<dbReference type="SUPFAM" id="SSF56801">
    <property type="entry name" value="Acetyl-CoA synthetase-like"/>
    <property type="match status" value="3"/>
</dbReference>
<dbReference type="EMBL" id="JBAWTH010000063">
    <property type="protein sequence ID" value="KAL2280762.1"/>
    <property type="molecule type" value="Genomic_DNA"/>
</dbReference>
<dbReference type="PANTHER" id="PTHR45527:SF1">
    <property type="entry name" value="FATTY ACID SYNTHASE"/>
    <property type="match status" value="1"/>
</dbReference>
<evidence type="ECO:0000256" key="3">
    <source>
        <dbReference type="ARBA" id="ARBA00022598"/>
    </source>
</evidence>
<keyword evidence="2" id="KW-0597">Phosphoprotein</keyword>
<dbReference type="PANTHER" id="PTHR45527">
    <property type="entry name" value="NONRIBOSOMAL PEPTIDE SYNTHETASE"/>
    <property type="match status" value="1"/>
</dbReference>
<dbReference type="InterPro" id="IPR023213">
    <property type="entry name" value="CAT-like_dom_sf"/>
</dbReference>
<evidence type="ECO:0000256" key="4">
    <source>
        <dbReference type="SAM" id="MobiDB-lite"/>
    </source>
</evidence>
<feature type="domain" description="Carrier" evidence="5">
    <location>
        <begin position="3242"/>
        <end position="3319"/>
    </location>
</feature>
<dbReference type="SMART" id="SM00823">
    <property type="entry name" value="PKS_PP"/>
    <property type="match status" value="5"/>
</dbReference>
<dbReference type="InterPro" id="IPR006162">
    <property type="entry name" value="Ppantetheine_attach_site"/>
</dbReference>
<dbReference type="Pfam" id="PF00501">
    <property type="entry name" value="AMP-binding"/>
    <property type="match status" value="3"/>
</dbReference>
<dbReference type="SUPFAM" id="SSF47336">
    <property type="entry name" value="ACP-like"/>
    <property type="match status" value="4"/>
</dbReference>
<evidence type="ECO:0000313" key="7">
    <source>
        <dbReference type="Proteomes" id="UP001600888"/>
    </source>
</evidence>
<reference evidence="6 7" key="1">
    <citation type="submission" date="2024-03" db="EMBL/GenBank/DDBJ databases">
        <title>A high-quality draft genome sequence of Diaporthe vaccinii, a causative agent of upright dieback and viscid rot disease in cranberry plants.</title>
        <authorList>
            <person name="Sarrasin M."/>
            <person name="Lang B.F."/>
            <person name="Burger G."/>
        </authorList>
    </citation>
    <scope>NUCLEOTIDE SEQUENCE [LARGE SCALE GENOMIC DNA]</scope>
    <source>
        <strain evidence="6 7">IS7</strain>
    </source>
</reference>
<keyword evidence="1" id="KW-0596">Phosphopantetheine</keyword>
<gene>
    <name evidence="6" type="ORF">FJTKL_12274</name>
</gene>
<feature type="domain" description="Carrier" evidence="5">
    <location>
        <begin position="3806"/>
        <end position="3879"/>
    </location>
</feature>
<dbReference type="InterPro" id="IPR036736">
    <property type="entry name" value="ACP-like_sf"/>
</dbReference>
<proteinExistence type="predicted"/>
<keyword evidence="7" id="KW-1185">Reference proteome</keyword>
<dbReference type="Proteomes" id="UP001600888">
    <property type="component" value="Unassembled WGS sequence"/>
</dbReference>
<feature type="compositionally biased region" description="Basic and acidic residues" evidence="4">
    <location>
        <begin position="4356"/>
        <end position="4369"/>
    </location>
</feature>
<dbReference type="Gene3D" id="1.10.1200.10">
    <property type="entry name" value="ACP-like"/>
    <property type="match status" value="6"/>
</dbReference>
<feature type="region of interest" description="Disordered" evidence="4">
    <location>
        <begin position="1"/>
        <end position="27"/>
    </location>
</feature>
<dbReference type="InterPro" id="IPR001242">
    <property type="entry name" value="Condensation_dom"/>
</dbReference>
<dbReference type="Gene3D" id="3.30.559.10">
    <property type="entry name" value="Chloramphenicol acetyltransferase-like domain"/>
    <property type="match status" value="7"/>
</dbReference>